<organism evidence="1 2">
    <name type="scientific">Leptospira levettii</name>
    <dbReference type="NCBI Taxonomy" id="2023178"/>
    <lineage>
        <taxon>Bacteria</taxon>
        <taxon>Pseudomonadati</taxon>
        <taxon>Spirochaetota</taxon>
        <taxon>Spirochaetia</taxon>
        <taxon>Leptospirales</taxon>
        <taxon>Leptospiraceae</taxon>
        <taxon>Leptospira</taxon>
    </lineage>
</organism>
<name>A0AAW5VGP7_9LEPT</name>
<gene>
    <name evidence="1" type="ORF">ND810_16955</name>
</gene>
<evidence type="ECO:0000313" key="2">
    <source>
        <dbReference type="Proteomes" id="UP001209694"/>
    </source>
</evidence>
<reference evidence="1" key="1">
    <citation type="submission" date="2022-06" db="EMBL/GenBank/DDBJ databases">
        <title>Leptospira isolates from biofilms formed at urban environments.</title>
        <authorList>
            <person name="Ribeiro P.S."/>
            <person name="Sousa T."/>
            <person name="Carvalho N."/>
            <person name="Aburjaile F."/>
            <person name="Neves F."/>
            <person name="Oliveira D."/>
            <person name="Blanco L."/>
            <person name="Lima J."/>
            <person name="Costa F."/>
            <person name="Brenig B."/>
            <person name="Soares S."/>
            <person name="Ramos R."/>
            <person name="Goes-Neto A."/>
            <person name="Matiuzzi M."/>
            <person name="Azevedo V."/>
            <person name="Ristow P."/>
        </authorList>
    </citation>
    <scope>NUCLEOTIDE SEQUENCE</scope>
    <source>
        <strain evidence="1">VSF7</strain>
    </source>
</reference>
<evidence type="ECO:0000313" key="1">
    <source>
        <dbReference type="EMBL" id="MCW7516859.1"/>
    </source>
</evidence>
<dbReference type="EMBL" id="JAMQQD010000007">
    <property type="protein sequence ID" value="MCW7516859.1"/>
    <property type="molecule type" value="Genomic_DNA"/>
</dbReference>
<sequence length="67" mass="7548">MENTKRRLSNEELMNLPKEDQQRLHKCLLPNTDEDTNLGVWVQNGVSDAHDFVSSSAGAINLLLGRK</sequence>
<comment type="caution">
    <text evidence="1">The sequence shown here is derived from an EMBL/GenBank/DDBJ whole genome shotgun (WGS) entry which is preliminary data.</text>
</comment>
<accession>A0AAW5VGP7</accession>
<dbReference type="AlphaFoldDB" id="A0AAW5VGP7"/>
<dbReference type="RefSeq" id="WP_265356326.1">
    <property type="nucleotide sequence ID" value="NZ_JAMQPS010000005.1"/>
</dbReference>
<protein>
    <submittedName>
        <fullName evidence="1">Uncharacterized protein</fullName>
    </submittedName>
</protein>
<proteinExistence type="predicted"/>
<dbReference type="Proteomes" id="UP001209694">
    <property type="component" value="Unassembled WGS sequence"/>
</dbReference>